<gene>
    <name evidence="1" type="ORF">ATH84_101925</name>
</gene>
<sequence>MGRLGSVPGSSIGGVPMSFTTIFRVPAIPADLAALAITINGRDADRAHVQAIGG</sequence>
<accession>A0AAQ0HH92</accession>
<organism evidence="1 2">
    <name type="scientific">Paracoccus versutus</name>
    <name type="common">Thiobacillus versutus</name>
    <dbReference type="NCBI Taxonomy" id="34007"/>
    <lineage>
        <taxon>Bacteria</taxon>
        <taxon>Pseudomonadati</taxon>
        <taxon>Pseudomonadota</taxon>
        <taxon>Alphaproteobacteria</taxon>
        <taxon>Rhodobacterales</taxon>
        <taxon>Paracoccaceae</taxon>
        <taxon>Paracoccus</taxon>
    </lineage>
</organism>
<name>A0AAQ0HH92_PARVE</name>
<dbReference type="Proteomes" id="UP000256794">
    <property type="component" value="Unassembled WGS sequence"/>
</dbReference>
<protein>
    <submittedName>
        <fullName evidence="1">Uncharacterized protein</fullName>
    </submittedName>
</protein>
<proteinExistence type="predicted"/>
<reference evidence="1 2" key="1">
    <citation type="submission" date="2018-08" db="EMBL/GenBank/DDBJ databases">
        <title>Genomic Encyclopedia of Archaeal and Bacterial Type Strains, Phase II (KMG-II): from individual species to whole genera.</title>
        <authorList>
            <person name="Goeker M."/>
        </authorList>
    </citation>
    <scope>NUCLEOTIDE SEQUENCE [LARGE SCALE GENOMIC DNA]</scope>
    <source>
        <strain evidence="1 2">DSM 582</strain>
    </source>
</reference>
<comment type="caution">
    <text evidence="1">The sequence shown here is derived from an EMBL/GenBank/DDBJ whole genome shotgun (WGS) entry which is preliminary data.</text>
</comment>
<dbReference type="EMBL" id="QUMX01000019">
    <property type="protein sequence ID" value="REG45757.1"/>
    <property type="molecule type" value="Genomic_DNA"/>
</dbReference>
<evidence type="ECO:0000313" key="2">
    <source>
        <dbReference type="Proteomes" id="UP000256794"/>
    </source>
</evidence>
<keyword evidence="2" id="KW-1185">Reference proteome</keyword>
<dbReference type="AlphaFoldDB" id="A0AAQ0HH92"/>
<evidence type="ECO:0000313" key="1">
    <source>
        <dbReference type="EMBL" id="REG45757.1"/>
    </source>
</evidence>